<comment type="caution">
    <text evidence="1">The sequence shown here is derived from an EMBL/GenBank/DDBJ whole genome shotgun (WGS) entry which is preliminary data.</text>
</comment>
<evidence type="ECO:0000313" key="1">
    <source>
        <dbReference type="EMBL" id="MBC3213596.1"/>
    </source>
</evidence>
<organism evidence="1 2">
    <name type="scientific">Serratia fonticola</name>
    <dbReference type="NCBI Taxonomy" id="47917"/>
    <lineage>
        <taxon>Bacteria</taxon>
        <taxon>Pseudomonadati</taxon>
        <taxon>Pseudomonadota</taxon>
        <taxon>Gammaproteobacteria</taxon>
        <taxon>Enterobacterales</taxon>
        <taxon>Yersiniaceae</taxon>
        <taxon>Serratia</taxon>
    </lineage>
</organism>
<dbReference type="RefSeq" id="WP_179252881.1">
    <property type="nucleotide sequence ID" value="NZ_JACBIV010000011.1"/>
</dbReference>
<proteinExistence type="predicted"/>
<dbReference type="Proteomes" id="UP000659084">
    <property type="component" value="Unassembled WGS sequence"/>
</dbReference>
<sequence length="356" mass="41966">MQKTYPDESVFSLYKRDNPEDITHQEFLSKLEKDFSAYHYNTVPDSVKTLRAKVYSIIGKDKKPDDSSMTKYQLQQCMHFCHMMDLESKKWGQSKGWWHTPFVLDDSKPLNTIEDYRHNKQIYNTLHLCRRMLDLRINLLPLMHKVESQIMDFLVFLPRSMYDFYDSKIKMYAGQYEAAVILVHLIHQLNLDENNVNHSINGTDEFCKRALVNEAIKNARYFIKESEGFDNYNIEIADIDYSNLIGDQCQHHDDNSLISRVCSYFNHNEMKVNVIKSMIDAVIFIKCFDRKQPLYDGTEETFYQEAISLPYIRYAAICLIIKADKEKMYFSSNKTGGNNKKLHIINELKKNIKEFG</sequence>
<accession>A0AAW3WSU2</accession>
<name>A0AAW3WSU2_SERFO</name>
<gene>
    <name evidence="1" type="ORF">H8J20_15715</name>
</gene>
<reference evidence="1" key="1">
    <citation type="submission" date="2020-08" db="EMBL/GenBank/DDBJ databases">
        <title>Food and environmental bacterial isolates.</title>
        <authorList>
            <person name="Richter L."/>
            <person name="Du Plessis E.M."/>
            <person name="Duvenage S."/>
            <person name="Allam M."/>
            <person name="Korsten L."/>
        </authorList>
    </citation>
    <scope>NUCLEOTIDE SEQUENCE</scope>
    <source>
        <strain evidence="1">UPMP2127</strain>
    </source>
</reference>
<protein>
    <submittedName>
        <fullName evidence="1">Uncharacterized protein</fullName>
    </submittedName>
</protein>
<dbReference type="AlphaFoldDB" id="A0AAW3WSU2"/>
<evidence type="ECO:0000313" key="2">
    <source>
        <dbReference type="Proteomes" id="UP000659084"/>
    </source>
</evidence>
<dbReference type="EMBL" id="JACNYO010000016">
    <property type="protein sequence ID" value="MBC3213596.1"/>
    <property type="molecule type" value="Genomic_DNA"/>
</dbReference>